<comment type="similarity">
    <text evidence="2">Belongs to the EamA transporter family.</text>
</comment>
<dbReference type="OrthoDB" id="3180815at2"/>
<dbReference type="Gene3D" id="1.10.3730.20">
    <property type="match status" value="1"/>
</dbReference>
<keyword evidence="5 6" id="KW-0472">Membrane</keyword>
<feature type="transmembrane region" description="Helical" evidence="6">
    <location>
        <begin position="30"/>
        <end position="51"/>
    </location>
</feature>
<evidence type="ECO:0000256" key="6">
    <source>
        <dbReference type="SAM" id="Phobius"/>
    </source>
</evidence>
<feature type="transmembrane region" description="Helical" evidence="6">
    <location>
        <begin position="218"/>
        <end position="237"/>
    </location>
</feature>
<feature type="domain" description="EamA" evidence="7">
    <location>
        <begin position="5"/>
        <end position="141"/>
    </location>
</feature>
<name>A0A0R2FHS4_9LACO</name>
<dbReference type="InterPro" id="IPR050638">
    <property type="entry name" value="AA-Vitamin_Transporters"/>
</dbReference>
<dbReference type="EMBL" id="AYZM01000064">
    <property type="protein sequence ID" value="KRN25685.1"/>
    <property type="molecule type" value="Genomic_DNA"/>
</dbReference>
<dbReference type="RefSeq" id="WP_054737070.1">
    <property type="nucleotide sequence ID" value="NZ_AYZM01000064.1"/>
</dbReference>
<evidence type="ECO:0000256" key="5">
    <source>
        <dbReference type="ARBA" id="ARBA00023136"/>
    </source>
</evidence>
<evidence type="ECO:0000256" key="1">
    <source>
        <dbReference type="ARBA" id="ARBA00004127"/>
    </source>
</evidence>
<feature type="transmembrane region" description="Helical" evidence="6">
    <location>
        <begin position="72"/>
        <end position="91"/>
    </location>
</feature>
<reference evidence="8 9" key="1">
    <citation type="journal article" date="2015" name="Genome Announc.">
        <title>Expanding the biotechnology potential of lactobacilli through comparative genomics of 213 strains and associated genera.</title>
        <authorList>
            <person name="Sun Z."/>
            <person name="Harris H.M."/>
            <person name="McCann A."/>
            <person name="Guo C."/>
            <person name="Argimon S."/>
            <person name="Zhang W."/>
            <person name="Yang X."/>
            <person name="Jeffery I.B."/>
            <person name="Cooney J.C."/>
            <person name="Kagawa T.F."/>
            <person name="Liu W."/>
            <person name="Song Y."/>
            <person name="Salvetti E."/>
            <person name="Wrobel A."/>
            <person name="Rasinkangas P."/>
            <person name="Parkhill J."/>
            <person name="Rea M.C."/>
            <person name="O'Sullivan O."/>
            <person name="Ritari J."/>
            <person name="Douillard F.P."/>
            <person name="Paul Ross R."/>
            <person name="Yang R."/>
            <person name="Briner A.E."/>
            <person name="Felis G.E."/>
            <person name="de Vos W.M."/>
            <person name="Barrangou R."/>
            <person name="Klaenhammer T.R."/>
            <person name="Caufield P.W."/>
            <person name="Cui Y."/>
            <person name="Zhang H."/>
            <person name="O'Toole P.W."/>
        </authorList>
    </citation>
    <scope>NUCLEOTIDE SEQUENCE [LARGE SCALE GENOMIC DNA]</scope>
    <source>
        <strain evidence="8 9">DSM 23365</strain>
    </source>
</reference>
<keyword evidence="4 6" id="KW-1133">Transmembrane helix</keyword>
<dbReference type="PANTHER" id="PTHR32322">
    <property type="entry name" value="INNER MEMBRANE TRANSPORTER"/>
    <property type="match status" value="1"/>
</dbReference>
<dbReference type="GO" id="GO:0016020">
    <property type="term" value="C:membrane"/>
    <property type="evidence" value="ECO:0007669"/>
    <property type="project" value="UniProtKB-SubCell"/>
</dbReference>
<keyword evidence="9" id="KW-1185">Reference proteome</keyword>
<evidence type="ECO:0000313" key="9">
    <source>
        <dbReference type="Proteomes" id="UP000051442"/>
    </source>
</evidence>
<protein>
    <submittedName>
        <fullName evidence="8">Membrane protein</fullName>
    </submittedName>
</protein>
<comment type="subcellular location">
    <subcellularLocation>
        <location evidence="1">Endomembrane system</location>
        <topology evidence="1">Multi-pass membrane protein</topology>
    </subcellularLocation>
</comment>
<dbReference type="PATRIC" id="fig|1423804.4.peg.263"/>
<accession>A0A0R2FHS4</accession>
<feature type="domain" description="EamA" evidence="7">
    <location>
        <begin position="154"/>
        <end position="288"/>
    </location>
</feature>
<feature type="transmembrane region" description="Helical" evidence="6">
    <location>
        <begin position="97"/>
        <end position="118"/>
    </location>
</feature>
<feature type="transmembrane region" description="Helical" evidence="6">
    <location>
        <begin position="125"/>
        <end position="147"/>
    </location>
</feature>
<feature type="transmembrane region" description="Helical" evidence="6">
    <location>
        <begin position="244"/>
        <end position="265"/>
    </location>
</feature>
<keyword evidence="3 6" id="KW-0812">Transmembrane</keyword>
<feature type="transmembrane region" description="Helical" evidence="6">
    <location>
        <begin position="153"/>
        <end position="174"/>
    </location>
</feature>
<feature type="transmembrane region" description="Helical" evidence="6">
    <location>
        <begin position="186"/>
        <end position="206"/>
    </location>
</feature>
<organism evidence="8 9">
    <name type="scientific">Secundilactobacillus similis DSM 23365 = JCM 2765</name>
    <dbReference type="NCBI Taxonomy" id="1423804"/>
    <lineage>
        <taxon>Bacteria</taxon>
        <taxon>Bacillati</taxon>
        <taxon>Bacillota</taxon>
        <taxon>Bacilli</taxon>
        <taxon>Lactobacillales</taxon>
        <taxon>Lactobacillaceae</taxon>
        <taxon>Secundilactobacillus</taxon>
    </lineage>
</organism>
<dbReference type="InterPro" id="IPR000620">
    <property type="entry name" value="EamA_dom"/>
</dbReference>
<evidence type="ECO:0000256" key="3">
    <source>
        <dbReference type="ARBA" id="ARBA00022692"/>
    </source>
</evidence>
<evidence type="ECO:0000313" key="8">
    <source>
        <dbReference type="EMBL" id="KRN25685.1"/>
    </source>
</evidence>
<evidence type="ECO:0000259" key="7">
    <source>
        <dbReference type="Pfam" id="PF00892"/>
    </source>
</evidence>
<dbReference type="STRING" id="1423804.FD14_GL000241"/>
<evidence type="ECO:0000256" key="4">
    <source>
        <dbReference type="ARBA" id="ARBA00022989"/>
    </source>
</evidence>
<dbReference type="AlphaFoldDB" id="A0A0R2FHS4"/>
<proteinExistence type="inferred from homology"/>
<dbReference type="PANTHER" id="PTHR32322:SF2">
    <property type="entry name" value="EAMA DOMAIN-CONTAINING PROTEIN"/>
    <property type="match status" value="1"/>
</dbReference>
<gene>
    <name evidence="8" type="ORF">FD14_GL000241</name>
</gene>
<dbReference type="Proteomes" id="UP000051442">
    <property type="component" value="Unassembled WGS sequence"/>
</dbReference>
<dbReference type="SUPFAM" id="SSF103481">
    <property type="entry name" value="Multidrug resistance efflux transporter EmrE"/>
    <property type="match status" value="2"/>
</dbReference>
<dbReference type="Pfam" id="PF00892">
    <property type="entry name" value="EamA"/>
    <property type="match status" value="2"/>
</dbReference>
<sequence length="301" mass="32270">MKRYAALFVGLGAVSYGIPASIFKLAHREAVGNGPLLVWTFLLACVALHVLEAGRRRLQPGTVPTTTAKEKWQVIAAGTASGFTNTFYILALNRVPVAVAAVMIMQSVWLSIVIGALVKRQWPSRLQLISVVVVLAGTVLAAGLLPITAPLSLLGIGLGFMSGLSYALTIQFTGNVGRQFNPLDKARLMSIGALLLIVLVWGVTLFNGHVDQLAAIKWGSLVAFFSMIFPLIAYSIYMPKLALGVGPILSSLELPASILFAFILLGETVDWLQLVGVVLILGAVTLSNLLPTMKRRWQDGH</sequence>
<comment type="caution">
    <text evidence="8">The sequence shown here is derived from an EMBL/GenBank/DDBJ whole genome shotgun (WGS) entry which is preliminary data.</text>
</comment>
<feature type="transmembrane region" description="Helical" evidence="6">
    <location>
        <begin position="271"/>
        <end position="290"/>
    </location>
</feature>
<dbReference type="InterPro" id="IPR037185">
    <property type="entry name" value="EmrE-like"/>
</dbReference>
<evidence type="ECO:0000256" key="2">
    <source>
        <dbReference type="ARBA" id="ARBA00007362"/>
    </source>
</evidence>